<proteinExistence type="predicted"/>
<dbReference type="Proteomes" id="UP000499080">
    <property type="component" value="Unassembled WGS sequence"/>
</dbReference>
<gene>
    <name evidence="1" type="ORF">AVEN_255609_1</name>
</gene>
<comment type="caution">
    <text evidence="1">The sequence shown here is derived from an EMBL/GenBank/DDBJ whole genome shotgun (WGS) entry which is preliminary data.</text>
</comment>
<keyword evidence="2" id="KW-1185">Reference proteome</keyword>
<organism evidence="1 2">
    <name type="scientific">Araneus ventricosus</name>
    <name type="common">Orbweaver spider</name>
    <name type="synonym">Epeira ventricosa</name>
    <dbReference type="NCBI Taxonomy" id="182803"/>
    <lineage>
        <taxon>Eukaryota</taxon>
        <taxon>Metazoa</taxon>
        <taxon>Ecdysozoa</taxon>
        <taxon>Arthropoda</taxon>
        <taxon>Chelicerata</taxon>
        <taxon>Arachnida</taxon>
        <taxon>Araneae</taxon>
        <taxon>Araneomorphae</taxon>
        <taxon>Entelegynae</taxon>
        <taxon>Araneoidea</taxon>
        <taxon>Araneidae</taxon>
        <taxon>Araneus</taxon>
    </lineage>
</organism>
<dbReference type="EMBL" id="BGPR01007435">
    <property type="protein sequence ID" value="GBN26842.1"/>
    <property type="molecule type" value="Genomic_DNA"/>
</dbReference>
<reference evidence="1 2" key="1">
    <citation type="journal article" date="2019" name="Sci. Rep.">
        <title>Orb-weaving spider Araneus ventricosus genome elucidates the spidroin gene catalogue.</title>
        <authorList>
            <person name="Kono N."/>
            <person name="Nakamura H."/>
            <person name="Ohtoshi R."/>
            <person name="Moran D.A.P."/>
            <person name="Shinohara A."/>
            <person name="Yoshida Y."/>
            <person name="Fujiwara M."/>
            <person name="Mori M."/>
            <person name="Tomita M."/>
            <person name="Arakawa K."/>
        </authorList>
    </citation>
    <scope>NUCLEOTIDE SEQUENCE [LARGE SCALE GENOMIC DNA]</scope>
</reference>
<sequence length="144" mass="16249">MLINKPHPIADWENQNQSGRLILCLGEMGNTVCYTAVEPTTEDHTSLRRNQLPHNAEEATSRMKCIENNWLVHTHQPQRKFVVNDLPGIFAARWELQRICVERAIGDTLALRKGKKWKSSLCGRGSAGGLGWIKLAGSAFWSLR</sequence>
<name>A0A4Y2MK14_ARAVE</name>
<evidence type="ECO:0000313" key="1">
    <source>
        <dbReference type="EMBL" id="GBN26842.1"/>
    </source>
</evidence>
<dbReference type="AlphaFoldDB" id="A0A4Y2MK14"/>
<accession>A0A4Y2MK14</accession>
<evidence type="ECO:0000313" key="2">
    <source>
        <dbReference type="Proteomes" id="UP000499080"/>
    </source>
</evidence>
<protein>
    <submittedName>
        <fullName evidence="1">Uncharacterized protein</fullName>
    </submittedName>
</protein>